<feature type="compositionally biased region" description="Basic and acidic residues" evidence="4">
    <location>
        <begin position="440"/>
        <end position="516"/>
    </location>
</feature>
<feature type="compositionally biased region" description="Low complexity" evidence="4">
    <location>
        <begin position="1352"/>
        <end position="1364"/>
    </location>
</feature>
<organism evidence="5 6">
    <name type="scientific">Riccia fluitans</name>
    <dbReference type="NCBI Taxonomy" id="41844"/>
    <lineage>
        <taxon>Eukaryota</taxon>
        <taxon>Viridiplantae</taxon>
        <taxon>Streptophyta</taxon>
        <taxon>Embryophyta</taxon>
        <taxon>Marchantiophyta</taxon>
        <taxon>Marchantiopsida</taxon>
        <taxon>Marchantiidae</taxon>
        <taxon>Marchantiales</taxon>
        <taxon>Ricciaceae</taxon>
        <taxon>Riccia</taxon>
    </lineage>
</organism>
<feature type="compositionally biased region" description="Basic and acidic residues" evidence="4">
    <location>
        <begin position="187"/>
        <end position="228"/>
    </location>
</feature>
<feature type="region of interest" description="Disordered" evidence="4">
    <location>
        <begin position="824"/>
        <end position="849"/>
    </location>
</feature>
<feature type="compositionally biased region" description="Basic residues" evidence="4">
    <location>
        <begin position="47"/>
        <end position="57"/>
    </location>
</feature>
<feature type="compositionally biased region" description="Basic and acidic residues" evidence="4">
    <location>
        <begin position="311"/>
        <end position="370"/>
    </location>
</feature>
<sequence length="1441" mass="158878">MDSPDVESREDMLESGKRRKILDGSDFSKGKDRTKEYVDDWVDAGDRKHRGSKSRKNSKGDKDAQTVRSKGYGGSEDRVGYGNGDYSDDERAATGSRKRVDKFDTSWELPDEGQSKKKSSRDRRATKLEKNSAGDSSGRDDPREKDERGWIQGREDSERSDRDIGPTEVVGTRSSVGSKKRVGATKSGREGGYEEEEPKGGRDFYQDSEDDKGRKYQRDDDGRTDRAYRGTSVRRGRSRSRSRGERGYELERELSGDRAFAWEDSEDGQPADKRRNGREKGRTSKGNREEQSDRFEGEEDDRFDAAWDEAEDRRAKGEERAGKRASRDRGRGDRNELRKEDGSESVRERERSKGGERIESKWEDSEETKGGGRSKRSREDERRDRSRGKDRGNDDYEVAVKVSPWVRDDSAGEQHRRNERADERAELESASRSNGRRKSDRQVDDRLDRGRGRDRAEAGREEADYGTKGRGEKVDEVRNEKGVGDVARGRGDEDRGDKIKARDRTDGGREEPEEGGRGVGRSKTYKSWKDSGSPDVRRAGRGEWEDADREWVDEKVDLDRDRPGGRREREKDRDSTHEKNYDDSWDRGRRREWEEFTDRRKDRPREKYRDRDEKGRERDPEQDAHRESWEVDRRRDKVERERSGRERHERELNDRERMEKERGDGLTSQPAVGMPGEIMGRSGSGIQLPLNMEPGRGILASGPFIPRVGGENGMHQGEYPLGSGDGDWEGPVSEERLRVGDGGYHHDSRDRYTNEDEPPPGLDQAFGPSPGRGGGSDVGMGFNHHRGNGRAKGSPSNRGRGQAVMQEGRPMFLNNQGGGMMMRNMQQGGKGGRGRGPGKGGRGGGGRDNQRNNVISQMGPGLGPGLPGPHFGHLGPPGPMPGLGPGMMGPGGFQISPFPGPMGWGGNRGDMGMMNGPPGPGPGPPRFGPGMGPGGPPVPGPNMFFTPPGHGRGGPGAIVPGGMFGGTPFGGRPMPGDRGPPGGRGAGRGGGPPGRGPSRGEQNDYSQHFVDTGLRPQNFIRDVELADRFEEYPKLKELISRKDKLIADRATPPMYMQCDLRTTELRPELFGTKFDVILVDPPWEEYVRRAPGVGDSMEWWAYEDILNLRIEAISDTPAFIFLWVGDAEGLDHGRLCLKKWGFRRCEDICWVKTNRENPTPALRHDANTLLQHSKEHCLMGIKGTVRRSTDGHIIHANVDTDIIISEEPPYGSTMKPEELYHIIEHFAQGQRRLELFGEDHNIRAGWVTVGKGLSSSNFNPQMYAKHFGDAEGKIWQGGRGNPPVDAPHLVGTTPEIESLRPKSPPPRPQQQPSQAANSNPAVAGGNSNSKKPPSGSQGGSQNGPSVSIPNPVQGLQSQASSVGGSSRGVGGHTQPPKPRQNAAAAQGAKPYLITTGGGSENTLSDINVAAPAGPSSAPDLVEISDERGGGGIGDHSKTPSS</sequence>
<dbReference type="InterPro" id="IPR007757">
    <property type="entry name" value="MT-A70-like"/>
</dbReference>
<feature type="compositionally biased region" description="Basic and acidic residues" evidence="4">
    <location>
        <begin position="242"/>
        <end position="256"/>
    </location>
</feature>
<protein>
    <recommendedName>
        <fullName evidence="7">Methyltransferase-like protein 1</fullName>
    </recommendedName>
</protein>
<keyword evidence="6" id="KW-1185">Reference proteome</keyword>
<reference evidence="5 6" key="1">
    <citation type="submission" date="2024-09" db="EMBL/GenBank/DDBJ databases">
        <title>Chromosome-scale assembly of Riccia fluitans.</title>
        <authorList>
            <person name="Paukszto L."/>
            <person name="Sawicki J."/>
            <person name="Karawczyk K."/>
            <person name="Piernik-Szablinska J."/>
            <person name="Szczecinska M."/>
            <person name="Mazdziarz M."/>
        </authorList>
    </citation>
    <scope>NUCLEOTIDE SEQUENCE [LARGE SCALE GENOMIC DNA]</scope>
    <source>
        <strain evidence="5">Rf_01</strain>
        <tissue evidence="5">Aerial parts of the thallus</tissue>
    </source>
</reference>
<evidence type="ECO:0000313" key="6">
    <source>
        <dbReference type="Proteomes" id="UP001605036"/>
    </source>
</evidence>
<evidence type="ECO:0000256" key="4">
    <source>
        <dbReference type="SAM" id="MobiDB-lite"/>
    </source>
</evidence>
<feature type="compositionally biased region" description="Low complexity" evidence="4">
    <location>
        <begin position="1310"/>
        <end position="1335"/>
    </location>
</feature>
<feature type="compositionally biased region" description="Basic and acidic residues" evidence="4">
    <location>
        <begin position="733"/>
        <end position="754"/>
    </location>
</feature>
<comment type="similarity">
    <text evidence="3">Belongs to the MT-A70-like family.</text>
</comment>
<accession>A0ABD1ZGP2</accession>
<dbReference type="PROSITE" id="PS51143">
    <property type="entry name" value="MT_A70"/>
    <property type="match status" value="1"/>
</dbReference>
<feature type="region of interest" description="Disordered" evidence="4">
    <location>
        <begin position="1"/>
        <end position="690"/>
    </location>
</feature>
<feature type="region of interest" description="Disordered" evidence="4">
    <location>
        <begin position="961"/>
        <end position="1011"/>
    </location>
</feature>
<comment type="subcellular location">
    <subcellularLocation>
        <location evidence="1">Nucleus</location>
    </subcellularLocation>
</comment>
<dbReference type="InterPro" id="IPR045123">
    <property type="entry name" value="METTL14-like"/>
</dbReference>
<comment type="caution">
    <text evidence="5">The sequence shown here is derived from an EMBL/GenBank/DDBJ whole genome shotgun (WGS) entry which is preliminary data.</text>
</comment>
<evidence type="ECO:0008006" key="7">
    <source>
        <dbReference type="Google" id="ProtNLM"/>
    </source>
</evidence>
<feature type="compositionally biased region" description="Basic and acidic residues" evidence="4">
    <location>
        <begin position="377"/>
        <end position="394"/>
    </location>
</feature>
<gene>
    <name evidence="5" type="ORF">R1flu_018740</name>
</gene>
<dbReference type="Proteomes" id="UP001605036">
    <property type="component" value="Unassembled WGS sequence"/>
</dbReference>
<feature type="compositionally biased region" description="Basic and acidic residues" evidence="4">
    <location>
        <begin position="1"/>
        <end position="38"/>
    </location>
</feature>
<dbReference type="GO" id="GO:0005634">
    <property type="term" value="C:nucleus"/>
    <property type="evidence" value="ECO:0007669"/>
    <property type="project" value="UniProtKB-SubCell"/>
</dbReference>
<feature type="compositionally biased region" description="Gly residues" evidence="4">
    <location>
        <begin position="979"/>
        <end position="993"/>
    </location>
</feature>
<dbReference type="PROSITE" id="PS00092">
    <property type="entry name" value="N6_MTASE"/>
    <property type="match status" value="1"/>
</dbReference>
<dbReference type="PROSITE" id="PS51592">
    <property type="entry name" value="SAM_MTA70L_2"/>
    <property type="match status" value="1"/>
</dbReference>
<feature type="compositionally biased region" description="Gly residues" evidence="4">
    <location>
        <begin position="828"/>
        <end position="847"/>
    </location>
</feature>
<dbReference type="Pfam" id="PF05063">
    <property type="entry name" value="MT-A70"/>
    <property type="match status" value="1"/>
</dbReference>
<feature type="compositionally biased region" description="Basic and acidic residues" evidence="4">
    <location>
        <begin position="122"/>
        <end position="165"/>
    </location>
</feature>
<proteinExistence type="inferred from homology"/>
<evidence type="ECO:0000313" key="5">
    <source>
        <dbReference type="EMBL" id="KAL2650612.1"/>
    </source>
</evidence>
<feature type="compositionally biased region" description="Basic and acidic residues" evidence="4">
    <location>
        <begin position="535"/>
        <end position="664"/>
    </location>
</feature>
<keyword evidence="2" id="KW-0539">Nucleus</keyword>
<name>A0ABD1ZGP2_9MARC</name>
<evidence type="ECO:0000256" key="3">
    <source>
        <dbReference type="PROSITE-ProRule" id="PRU00489"/>
    </source>
</evidence>
<feature type="region of interest" description="Disordered" evidence="4">
    <location>
        <begin position="1274"/>
        <end position="1441"/>
    </location>
</feature>
<feature type="region of interest" description="Disordered" evidence="4">
    <location>
        <begin position="702"/>
        <end position="805"/>
    </location>
</feature>
<evidence type="ECO:0000256" key="2">
    <source>
        <dbReference type="ARBA" id="ARBA00023242"/>
    </source>
</evidence>
<feature type="compositionally biased region" description="Basic and acidic residues" evidence="4">
    <location>
        <begin position="406"/>
        <end position="429"/>
    </location>
</feature>
<dbReference type="SUPFAM" id="SSF53335">
    <property type="entry name" value="S-adenosyl-L-methionine-dependent methyltransferases"/>
    <property type="match status" value="1"/>
</dbReference>
<dbReference type="EMBL" id="JBHFFA010000001">
    <property type="protein sequence ID" value="KAL2650612.1"/>
    <property type="molecule type" value="Genomic_DNA"/>
</dbReference>
<dbReference type="PANTHER" id="PTHR13107:SF0">
    <property type="entry name" value="N6-ADENOSINE-METHYLTRANSFERASE NON-CATALYTIC SUBUNIT"/>
    <property type="match status" value="1"/>
</dbReference>
<feature type="compositionally biased region" description="Basic residues" evidence="4">
    <location>
        <begin position="232"/>
        <end position="241"/>
    </location>
</feature>
<feature type="compositionally biased region" description="Basic and acidic residues" evidence="4">
    <location>
        <begin position="1424"/>
        <end position="1441"/>
    </location>
</feature>
<dbReference type="InterPro" id="IPR029063">
    <property type="entry name" value="SAM-dependent_MTases_sf"/>
</dbReference>
<dbReference type="InterPro" id="IPR002052">
    <property type="entry name" value="DNA_methylase_N6_adenine_CS"/>
</dbReference>
<dbReference type="PANTHER" id="PTHR13107">
    <property type="entry name" value="N6-ADENOSINE-METHYLTRANSFERASE NON-CATALYTIC SUBUNIT"/>
    <property type="match status" value="1"/>
</dbReference>
<dbReference type="GO" id="GO:0036396">
    <property type="term" value="C:RNA N6-methyladenosine methyltransferase complex"/>
    <property type="evidence" value="ECO:0007669"/>
    <property type="project" value="UniProtKB-ARBA"/>
</dbReference>
<evidence type="ECO:0000256" key="1">
    <source>
        <dbReference type="ARBA" id="ARBA00004123"/>
    </source>
</evidence>
<feature type="compositionally biased region" description="Basic and acidic residues" evidence="4">
    <location>
        <begin position="270"/>
        <end position="295"/>
    </location>
</feature>
<feature type="compositionally biased region" description="Acidic residues" evidence="4">
    <location>
        <begin position="296"/>
        <end position="310"/>
    </location>
</feature>